<reference evidence="1 2" key="1">
    <citation type="journal article" date="2016" name="Nat. Commun.">
        <title>Thousands of microbial genomes shed light on interconnected biogeochemical processes in an aquifer system.</title>
        <authorList>
            <person name="Anantharaman K."/>
            <person name="Brown C.T."/>
            <person name="Hug L.A."/>
            <person name="Sharon I."/>
            <person name="Castelle C.J."/>
            <person name="Probst A.J."/>
            <person name="Thomas B.C."/>
            <person name="Singh A."/>
            <person name="Wilkins M.J."/>
            <person name="Karaoz U."/>
            <person name="Brodie E.L."/>
            <person name="Williams K.H."/>
            <person name="Hubbard S.S."/>
            <person name="Banfield J.F."/>
        </authorList>
    </citation>
    <scope>NUCLEOTIDE SEQUENCE [LARGE SCALE GENOMIC DNA]</scope>
</reference>
<dbReference type="Proteomes" id="UP000177996">
    <property type="component" value="Unassembled WGS sequence"/>
</dbReference>
<accession>A0A1G2D2M6</accession>
<evidence type="ECO:0000313" key="2">
    <source>
        <dbReference type="Proteomes" id="UP000177996"/>
    </source>
</evidence>
<organism evidence="1 2">
    <name type="scientific">Candidatus Lloydbacteria bacterium RIFCSPHIGHO2_02_FULL_50_13</name>
    <dbReference type="NCBI Taxonomy" id="1798661"/>
    <lineage>
        <taxon>Bacteria</taxon>
        <taxon>Candidatus Lloydiibacteriota</taxon>
    </lineage>
</organism>
<dbReference type="AlphaFoldDB" id="A0A1G2D2M6"/>
<evidence type="ECO:0000313" key="1">
    <source>
        <dbReference type="EMBL" id="OGZ07220.1"/>
    </source>
</evidence>
<proteinExistence type="predicted"/>
<protein>
    <submittedName>
        <fullName evidence="1">Uncharacterized protein</fullName>
    </submittedName>
</protein>
<name>A0A1G2D2M6_9BACT</name>
<sequence>MKFCYPKNRVLHFSINNQAAHRKERFTMRKFMCAIVAICALALAENVSMAAQTDDAVQARTKKLEEVSSIFAIRSFGFLAAGNVDVAVSYATAARDMALASKNAELEERIERLLSAYRVANVLGTANLIEREGDAPGAVELRKLACKIAEDIAPELRQTLEQVVENACSPI</sequence>
<gene>
    <name evidence="1" type="ORF">A3D65_03120</name>
</gene>
<comment type="caution">
    <text evidence="1">The sequence shown here is derived from an EMBL/GenBank/DDBJ whole genome shotgun (WGS) entry which is preliminary data.</text>
</comment>
<dbReference type="EMBL" id="MHLL01000065">
    <property type="protein sequence ID" value="OGZ07220.1"/>
    <property type="molecule type" value="Genomic_DNA"/>
</dbReference>